<reference evidence="1 2" key="1">
    <citation type="submission" date="2018-01" db="EMBL/GenBank/DDBJ databases">
        <title>Draft genome of the strawberry crown rot pathogen Phytophthora cactorum.</title>
        <authorList>
            <person name="Armitage A.D."/>
            <person name="Lysoe E."/>
            <person name="Nellist C.F."/>
            <person name="Harrison R.J."/>
            <person name="Brurberg M.B."/>
        </authorList>
    </citation>
    <scope>NUCLEOTIDE SEQUENCE [LARGE SCALE GENOMIC DNA]</scope>
    <source>
        <strain evidence="1 2">10300</strain>
    </source>
</reference>
<organism evidence="1 2">
    <name type="scientific">Phytophthora cactorum</name>
    <dbReference type="NCBI Taxonomy" id="29920"/>
    <lineage>
        <taxon>Eukaryota</taxon>
        <taxon>Sar</taxon>
        <taxon>Stramenopiles</taxon>
        <taxon>Oomycota</taxon>
        <taxon>Peronosporomycetes</taxon>
        <taxon>Peronosporales</taxon>
        <taxon>Peronosporaceae</taxon>
        <taxon>Phytophthora</taxon>
    </lineage>
</organism>
<comment type="caution">
    <text evidence="1">The sequence shown here is derived from an EMBL/GenBank/DDBJ whole genome shotgun (WGS) entry which is preliminary data.</text>
</comment>
<protein>
    <submittedName>
        <fullName evidence="1">Uncharacterized protein</fullName>
    </submittedName>
</protein>
<dbReference type="AlphaFoldDB" id="A0A329RE72"/>
<accession>A0A329RE72</accession>
<sequence length="119" mass="13517">MVYAFEAILKPTATQHGENTVFTNEHIPVSVSIADSLTEEVRCFVNDDPKVLLMDMFKYIGDVSMKIQQYNVNKYESLLRKIINAHSLTGMEIPDVPLGKTYKISDVESWIGERKYGSL</sequence>
<dbReference type="Proteomes" id="UP000251314">
    <property type="component" value="Unassembled WGS sequence"/>
</dbReference>
<dbReference type="EMBL" id="MJFZ01001157">
    <property type="protein sequence ID" value="RAW23003.1"/>
    <property type="molecule type" value="Genomic_DNA"/>
</dbReference>
<proteinExistence type="predicted"/>
<evidence type="ECO:0000313" key="1">
    <source>
        <dbReference type="EMBL" id="RAW23003.1"/>
    </source>
</evidence>
<name>A0A329RE72_9STRA</name>
<dbReference type="OrthoDB" id="117809at2759"/>
<dbReference type="STRING" id="29920.A0A329RE72"/>
<keyword evidence="2" id="KW-1185">Reference proteome</keyword>
<evidence type="ECO:0000313" key="2">
    <source>
        <dbReference type="Proteomes" id="UP000251314"/>
    </source>
</evidence>
<dbReference type="VEuPathDB" id="FungiDB:PC110_g20561"/>
<gene>
    <name evidence="1" type="ORF">PC110_g20561</name>
</gene>